<keyword evidence="4" id="KW-1185">Reference proteome</keyword>
<sequence length="93" mass="10553">MKIEQVDEIKKGFFQALENEKIAGKIEYTWAGQSKFIIDHTEVEPDFKGQGVGKKLIKATVDFAKENKLKVIPLCPFAKNVIEKTPEFQEVLA</sequence>
<accession>A0A1M7M7S3</accession>
<dbReference type="SUPFAM" id="SSF55729">
    <property type="entry name" value="Acyl-CoA N-acyltransferases (Nat)"/>
    <property type="match status" value="1"/>
</dbReference>
<dbReference type="CDD" id="cd04301">
    <property type="entry name" value="NAT_SF"/>
    <property type="match status" value="1"/>
</dbReference>
<dbReference type="RefSeq" id="WP_079735357.1">
    <property type="nucleotide sequence ID" value="NZ_LT670848.1"/>
</dbReference>
<feature type="domain" description="N-acetyltransferase" evidence="1">
    <location>
        <begin position="1"/>
        <end position="93"/>
    </location>
</feature>
<dbReference type="AlphaFoldDB" id="A0A1M7M7S3"/>
<dbReference type="PANTHER" id="PTHR31435:SF10">
    <property type="entry name" value="BSR4717 PROTEIN"/>
    <property type="match status" value="1"/>
</dbReference>
<evidence type="ECO:0000313" key="4">
    <source>
        <dbReference type="Proteomes" id="UP000190235"/>
    </source>
</evidence>
<feature type="domain" description="N-acetyltransferase" evidence="2">
    <location>
        <begin position="6"/>
        <end position="93"/>
    </location>
</feature>
<evidence type="ECO:0000259" key="1">
    <source>
        <dbReference type="PROSITE" id="PS51186"/>
    </source>
</evidence>
<dbReference type="GO" id="GO:0016747">
    <property type="term" value="F:acyltransferase activity, transferring groups other than amino-acyl groups"/>
    <property type="evidence" value="ECO:0007669"/>
    <property type="project" value="InterPro"/>
</dbReference>
<dbReference type="Proteomes" id="UP000190235">
    <property type="component" value="Chromosome I"/>
</dbReference>
<proteinExistence type="predicted"/>
<dbReference type="Pfam" id="PF14542">
    <property type="entry name" value="Acetyltransf_CG"/>
    <property type="match status" value="1"/>
</dbReference>
<dbReference type="OrthoDB" id="9793389at2"/>
<dbReference type="InterPro" id="IPR031165">
    <property type="entry name" value="GNAT_YJDJ"/>
</dbReference>
<organism evidence="3 4">
    <name type="scientific">Salegentibacter salegens</name>
    <dbReference type="NCBI Taxonomy" id="143223"/>
    <lineage>
        <taxon>Bacteria</taxon>
        <taxon>Pseudomonadati</taxon>
        <taxon>Bacteroidota</taxon>
        <taxon>Flavobacteriia</taxon>
        <taxon>Flavobacteriales</taxon>
        <taxon>Flavobacteriaceae</taxon>
        <taxon>Salegentibacter</taxon>
    </lineage>
</organism>
<dbReference type="InterPro" id="IPR016181">
    <property type="entry name" value="Acyl_CoA_acyltransferase"/>
</dbReference>
<dbReference type="EMBL" id="LT670848">
    <property type="protein sequence ID" value="SHM86311.1"/>
    <property type="molecule type" value="Genomic_DNA"/>
</dbReference>
<dbReference type="STRING" id="143223.SAMN05878281_2308"/>
<dbReference type="PANTHER" id="PTHR31435">
    <property type="entry name" value="PROTEIN NATD1"/>
    <property type="match status" value="1"/>
</dbReference>
<gene>
    <name evidence="3" type="ORF">SAMN05878281_2308</name>
</gene>
<dbReference type="InterPro" id="IPR000182">
    <property type="entry name" value="GNAT_dom"/>
</dbReference>
<evidence type="ECO:0000259" key="2">
    <source>
        <dbReference type="PROSITE" id="PS51729"/>
    </source>
</evidence>
<dbReference type="Gene3D" id="3.40.630.30">
    <property type="match status" value="1"/>
</dbReference>
<reference evidence="4" key="1">
    <citation type="submission" date="2016-11" db="EMBL/GenBank/DDBJ databases">
        <authorList>
            <person name="Varghese N."/>
            <person name="Submissions S."/>
        </authorList>
    </citation>
    <scope>NUCLEOTIDE SEQUENCE [LARGE SCALE GENOMIC DNA]</scope>
    <source>
        <strain evidence="4">ACAM 48</strain>
    </source>
</reference>
<dbReference type="PROSITE" id="PS51186">
    <property type="entry name" value="GNAT"/>
    <property type="match status" value="1"/>
</dbReference>
<dbReference type="InterPro" id="IPR045057">
    <property type="entry name" value="Gcn5-rel_NAT"/>
</dbReference>
<dbReference type="PROSITE" id="PS51729">
    <property type="entry name" value="GNAT_YJDJ"/>
    <property type="match status" value="1"/>
</dbReference>
<evidence type="ECO:0000313" key="3">
    <source>
        <dbReference type="EMBL" id="SHM86311.1"/>
    </source>
</evidence>
<protein>
    <submittedName>
        <fullName evidence="3">Uncharacterized protein</fullName>
    </submittedName>
</protein>
<name>A0A1M7M7S3_9FLAO</name>